<dbReference type="AlphaFoldDB" id="D2Y908"/>
<dbReference type="Pfam" id="PF05990">
    <property type="entry name" value="DUF900"/>
    <property type="match status" value="1"/>
</dbReference>
<gene>
    <name evidence="1" type="ORF">VMB_00050</name>
</gene>
<sequence>MLKSCPERIQSSLEKVIIKSIDFEPELHFEHTTVFYATNRDGVGGKLHFGRGRSNEMHYGIVDVSIPISHVSGEVERPLELFRVSFGKENKRKHITIERGQRLDKGEFLSVLSHSSRKQSVMLFIHGYNVNFNDAIYKSAQIKYDLNYEYPLVLFSWPSQGSLLGYVADKEQAFYSSSFLAELLCDISNLGIDEVLVLAHSMGSLCLAEAIKKINSSSPLLSKLALAAPDIQKQEFLQEYSTYIKTAFDEVTLYVSSKGKALWCSKYANSAVRLGDAGENITVIDGVDTIDMSEVDRGLFSLNHSYISEKNSAMTDMHNFFINSIPARLRRLKSKLTRDRDEYWAMYGD</sequence>
<dbReference type="InterPro" id="IPR010297">
    <property type="entry name" value="DUF900_hydrolase"/>
</dbReference>
<comment type="caution">
    <text evidence="1">The sequence shown here is derived from an EMBL/GenBank/DDBJ whole genome shotgun (WGS) entry which is preliminary data.</text>
</comment>
<reference evidence="1 2" key="1">
    <citation type="journal article" date="2009" name="BMC Evol. Biol.">
        <title>Genomic taxonomy of Vibrios.</title>
        <authorList>
            <person name="Thompson C.C."/>
            <person name="Vicente A.C."/>
            <person name="Souza R.C."/>
            <person name="Vasconcelos A.T."/>
            <person name="Vesth T."/>
            <person name="Alves N.Jr."/>
            <person name="Ussery D.W."/>
            <person name="Iida T."/>
            <person name="Thompson F.L."/>
        </authorList>
    </citation>
    <scope>NUCLEOTIDE SEQUENCE [LARGE SCALE GENOMIC DNA]</scope>
    <source>
        <strain evidence="1 2">VM603</strain>
    </source>
</reference>
<dbReference type="SUPFAM" id="SSF53474">
    <property type="entry name" value="alpha/beta-Hydrolases"/>
    <property type="match status" value="1"/>
</dbReference>
<accession>D2Y908</accession>
<dbReference type="EMBL" id="ACYU01000004">
    <property type="protein sequence ID" value="EEW08764.1"/>
    <property type="molecule type" value="Genomic_DNA"/>
</dbReference>
<organism evidence="1 2">
    <name type="scientific">Vibrio mimicus VM603</name>
    <dbReference type="NCBI Taxonomy" id="671074"/>
    <lineage>
        <taxon>Bacteria</taxon>
        <taxon>Pseudomonadati</taxon>
        <taxon>Pseudomonadota</taxon>
        <taxon>Gammaproteobacteria</taxon>
        <taxon>Vibrionales</taxon>
        <taxon>Vibrionaceae</taxon>
        <taxon>Vibrio</taxon>
    </lineage>
</organism>
<name>D2Y908_VIBMI</name>
<dbReference type="ESTHER" id="vibmi-d2y908">
    <property type="family name" value="Duf_900"/>
</dbReference>
<dbReference type="PANTHER" id="PTHR36513:SF1">
    <property type="entry name" value="TRANSMEMBRANE PROTEIN"/>
    <property type="match status" value="1"/>
</dbReference>
<proteinExistence type="predicted"/>
<dbReference type="InterPro" id="IPR029058">
    <property type="entry name" value="AB_hydrolase_fold"/>
</dbReference>
<dbReference type="PANTHER" id="PTHR36513">
    <property type="entry name" value="ABC TRANSMEMBRANE TYPE-1 DOMAIN-CONTAINING PROTEIN"/>
    <property type="match status" value="1"/>
</dbReference>
<dbReference type="Proteomes" id="UP000004827">
    <property type="component" value="Unassembled WGS sequence"/>
</dbReference>
<protein>
    <submittedName>
        <fullName evidence="1">Uncharacterized protein</fullName>
    </submittedName>
</protein>
<evidence type="ECO:0000313" key="2">
    <source>
        <dbReference type="Proteomes" id="UP000004827"/>
    </source>
</evidence>
<evidence type="ECO:0000313" key="1">
    <source>
        <dbReference type="EMBL" id="EEW08764.1"/>
    </source>
</evidence>